<name>A0A2G9Z6Z3_9BACT</name>
<evidence type="ECO:0000256" key="5">
    <source>
        <dbReference type="SAM" id="MobiDB-lite"/>
    </source>
</evidence>
<dbReference type="EMBL" id="PCRX01000036">
    <property type="protein sequence ID" value="PIP28923.1"/>
    <property type="molecule type" value="Genomic_DNA"/>
</dbReference>
<keyword evidence="2" id="KW-0964">Secreted</keyword>
<feature type="compositionally biased region" description="Basic and acidic residues" evidence="5">
    <location>
        <begin position="209"/>
        <end position="226"/>
    </location>
</feature>
<comment type="subcellular location">
    <subcellularLocation>
        <location evidence="1">Secreted</location>
    </subcellularLocation>
</comment>
<dbReference type="Pfam" id="PF18884">
    <property type="entry name" value="TSP3_bac"/>
    <property type="match status" value="3"/>
</dbReference>
<evidence type="ECO:0000313" key="8">
    <source>
        <dbReference type="Proteomes" id="UP000231235"/>
    </source>
</evidence>
<feature type="region of interest" description="Disordered" evidence="5">
    <location>
        <begin position="140"/>
        <end position="173"/>
    </location>
</feature>
<keyword evidence="6" id="KW-0472">Membrane</keyword>
<sequence length="365" mass="40442">MFEDNQTQPNTPPTGEEKPITPRTVIPPLVSPTGKDSSQESAREPEDIFSQNEPSLKAAPSSFVKKDGGQTAIPDQLPVMPEVLPPIAETGLDKKNLIIFILIVAAIIGLVAAVVWWFLRQKNNNDSNINPAVLDLFTNTNTNQEPSKPAEKTNETPAASQPENSADVDGDGLTDQEEAALGTSINSPDTDNDGLYDREEVKVYQTDPLKSDTDNDGWKDGEEVQKNQDPLSSDPAPLPENYFQSKEYHFSFIYPQEMVLESSQGNVVQFNDNINQIKLYIYINGSQPSLPASDVSYTIGQAAGKLIIKNYTQNPTDATPYATQFTTQHYTSENGLGYLIYYLATKRADNHQEKFENILQTFEFN</sequence>
<keyword evidence="6" id="KW-0812">Transmembrane</keyword>
<evidence type="ECO:0000256" key="4">
    <source>
        <dbReference type="ARBA" id="ARBA00022837"/>
    </source>
</evidence>
<feature type="transmembrane region" description="Helical" evidence="6">
    <location>
        <begin position="97"/>
        <end position="119"/>
    </location>
</feature>
<proteinExistence type="predicted"/>
<dbReference type="SUPFAM" id="SSF103647">
    <property type="entry name" value="TSP type-3 repeat"/>
    <property type="match status" value="1"/>
</dbReference>
<dbReference type="AlphaFoldDB" id="A0A2G9Z6Z3"/>
<keyword evidence="3" id="KW-0732">Signal</keyword>
<organism evidence="7 8">
    <name type="scientific">Candidatus Kuenenbacteria bacterium CG23_combo_of_CG06-09_8_20_14_all_39_39</name>
    <dbReference type="NCBI Taxonomy" id="1974623"/>
    <lineage>
        <taxon>Bacteria</taxon>
        <taxon>Candidatus Kueneniibacteriota</taxon>
    </lineage>
</organism>
<dbReference type="InterPro" id="IPR059100">
    <property type="entry name" value="TSP3_bac"/>
</dbReference>
<dbReference type="Gene3D" id="4.10.1080.10">
    <property type="entry name" value="TSP type-3 repeat"/>
    <property type="match status" value="1"/>
</dbReference>
<dbReference type="Proteomes" id="UP000231235">
    <property type="component" value="Unassembled WGS sequence"/>
</dbReference>
<dbReference type="PANTHER" id="PTHR37467">
    <property type="entry name" value="EXPORTED CALCIUM-BINDING GLYCOPROTEIN-RELATED"/>
    <property type="match status" value="1"/>
</dbReference>
<comment type="caution">
    <text evidence="7">The sequence shown here is derived from an EMBL/GenBank/DDBJ whole genome shotgun (WGS) entry which is preliminary data.</text>
</comment>
<reference evidence="7 8" key="1">
    <citation type="submission" date="2017-09" db="EMBL/GenBank/DDBJ databases">
        <title>Depth-based differentiation of microbial function through sediment-hosted aquifers and enrichment of novel symbionts in the deep terrestrial subsurface.</title>
        <authorList>
            <person name="Probst A.J."/>
            <person name="Ladd B."/>
            <person name="Jarett J.K."/>
            <person name="Geller-Mcgrath D.E."/>
            <person name="Sieber C.M."/>
            <person name="Emerson J.B."/>
            <person name="Anantharaman K."/>
            <person name="Thomas B.C."/>
            <person name="Malmstrom R."/>
            <person name="Stieglmeier M."/>
            <person name="Klingl A."/>
            <person name="Woyke T."/>
            <person name="Ryan C.M."/>
            <person name="Banfield J.F."/>
        </authorList>
    </citation>
    <scope>NUCLEOTIDE SEQUENCE [LARGE SCALE GENOMIC DNA]</scope>
    <source>
        <strain evidence="7">CG23_combo_of_CG06-09_8_20_14_all_39_39</strain>
    </source>
</reference>
<feature type="region of interest" description="Disordered" evidence="5">
    <location>
        <begin position="1"/>
        <end position="74"/>
    </location>
</feature>
<keyword evidence="6" id="KW-1133">Transmembrane helix</keyword>
<dbReference type="GO" id="GO:0005509">
    <property type="term" value="F:calcium ion binding"/>
    <property type="evidence" value="ECO:0007669"/>
    <property type="project" value="InterPro"/>
</dbReference>
<evidence type="ECO:0000313" key="7">
    <source>
        <dbReference type="EMBL" id="PIP28923.1"/>
    </source>
</evidence>
<feature type="compositionally biased region" description="Polar residues" evidence="5">
    <location>
        <begin position="155"/>
        <end position="164"/>
    </location>
</feature>
<dbReference type="InterPro" id="IPR028974">
    <property type="entry name" value="TSP_type-3_rpt"/>
</dbReference>
<evidence type="ECO:0000256" key="1">
    <source>
        <dbReference type="ARBA" id="ARBA00004613"/>
    </source>
</evidence>
<protein>
    <submittedName>
        <fullName evidence="7">Uncharacterized protein</fullName>
    </submittedName>
</protein>
<accession>A0A2G9Z6Z3</accession>
<feature type="compositionally biased region" description="Basic and acidic residues" evidence="5">
    <location>
        <begin position="37"/>
        <end position="46"/>
    </location>
</feature>
<gene>
    <name evidence="7" type="ORF">COX28_01895</name>
</gene>
<feature type="region of interest" description="Disordered" evidence="5">
    <location>
        <begin position="201"/>
        <end position="237"/>
    </location>
</feature>
<evidence type="ECO:0000256" key="6">
    <source>
        <dbReference type="SAM" id="Phobius"/>
    </source>
</evidence>
<evidence type="ECO:0000256" key="3">
    <source>
        <dbReference type="ARBA" id="ARBA00022729"/>
    </source>
</evidence>
<keyword evidence="4" id="KW-0106">Calcium</keyword>
<evidence type="ECO:0000256" key="2">
    <source>
        <dbReference type="ARBA" id="ARBA00022525"/>
    </source>
</evidence>
<dbReference type="PANTHER" id="PTHR37467:SF1">
    <property type="entry name" value="EXPORTED CALCIUM-BINDING GLYCOPROTEIN"/>
    <property type="match status" value="1"/>
</dbReference>
<dbReference type="InterPro" id="IPR053180">
    <property type="entry name" value="Ca-binding_acidic-repeat"/>
</dbReference>